<comment type="caution">
    <text evidence="2">The sequence shown here is derived from an EMBL/GenBank/DDBJ whole genome shotgun (WGS) entry which is preliminary data.</text>
</comment>
<evidence type="ECO:0000313" key="3">
    <source>
        <dbReference type="Proteomes" id="UP001492380"/>
    </source>
</evidence>
<accession>A0ABR1Z257</accession>
<dbReference type="EMBL" id="JBBWRZ010000002">
    <property type="protein sequence ID" value="KAK8244678.1"/>
    <property type="molecule type" value="Genomic_DNA"/>
</dbReference>
<dbReference type="Proteomes" id="UP001492380">
    <property type="component" value="Unassembled WGS sequence"/>
</dbReference>
<evidence type="ECO:0000313" key="2">
    <source>
        <dbReference type="EMBL" id="KAK8244678.1"/>
    </source>
</evidence>
<organism evidence="2 3">
    <name type="scientific">Phyllosticta capitalensis</name>
    <dbReference type="NCBI Taxonomy" id="121624"/>
    <lineage>
        <taxon>Eukaryota</taxon>
        <taxon>Fungi</taxon>
        <taxon>Dikarya</taxon>
        <taxon>Ascomycota</taxon>
        <taxon>Pezizomycotina</taxon>
        <taxon>Dothideomycetes</taxon>
        <taxon>Dothideomycetes incertae sedis</taxon>
        <taxon>Botryosphaeriales</taxon>
        <taxon>Phyllostictaceae</taxon>
        <taxon>Phyllosticta</taxon>
    </lineage>
</organism>
<sequence length="246" mass="26632">MDAMVLDSEEDDLMAYDGSDEDESDETSENGDQMDVEMSFQNSKNKLCLVRGDYSAPPQPAISSLLTTTARQPFTAPLDNMEAPMDTDMGWKNDVSHSPMPSTPRLAKVMPVPFSSPPVFPESSPVVPATTFGTMVHLPQAQQQQTKHHPYPDAQMMGPTTPFRAYNRTTSLDDAPSSVYSSDGFLNSSPAGFGIASLRSSYTIPSSPIQLTSGVKRPLIEEEGADGKGTKQEKKTKKAKMGMEGA</sequence>
<feature type="compositionally biased region" description="Acidic residues" evidence="1">
    <location>
        <begin position="7"/>
        <end position="34"/>
    </location>
</feature>
<feature type="region of interest" description="Disordered" evidence="1">
    <location>
        <begin position="1"/>
        <end position="34"/>
    </location>
</feature>
<evidence type="ECO:0000256" key="1">
    <source>
        <dbReference type="SAM" id="MobiDB-lite"/>
    </source>
</evidence>
<gene>
    <name evidence="2" type="ORF">HDK90DRAFT_463489</name>
</gene>
<feature type="region of interest" description="Disordered" evidence="1">
    <location>
        <begin position="206"/>
        <end position="246"/>
    </location>
</feature>
<reference evidence="2 3" key="1">
    <citation type="submission" date="2024-04" db="EMBL/GenBank/DDBJ databases">
        <title>Phyllosticta paracitricarpa is synonymous to the EU quarantine fungus P. citricarpa based on phylogenomic analyses.</title>
        <authorList>
            <consortium name="Lawrence Berkeley National Laboratory"/>
            <person name="Van Ingen-Buijs V.A."/>
            <person name="Van Westerhoven A.C."/>
            <person name="Haridas S."/>
            <person name="Skiadas P."/>
            <person name="Martin F."/>
            <person name="Groenewald J.Z."/>
            <person name="Crous P.W."/>
            <person name="Seidl M.F."/>
        </authorList>
    </citation>
    <scope>NUCLEOTIDE SEQUENCE [LARGE SCALE GENOMIC DNA]</scope>
    <source>
        <strain evidence="2 3">CBS 123374</strain>
    </source>
</reference>
<proteinExistence type="predicted"/>
<keyword evidence="3" id="KW-1185">Reference proteome</keyword>
<protein>
    <submittedName>
        <fullName evidence="2">Uncharacterized protein</fullName>
    </submittedName>
</protein>
<name>A0ABR1Z257_9PEZI</name>